<gene>
    <name evidence="2" type="ORF">E6O75_ATG00173</name>
</gene>
<organism evidence="2 3">
    <name type="scientific">Venturia nashicola</name>
    <dbReference type="NCBI Taxonomy" id="86259"/>
    <lineage>
        <taxon>Eukaryota</taxon>
        <taxon>Fungi</taxon>
        <taxon>Dikarya</taxon>
        <taxon>Ascomycota</taxon>
        <taxon>Pezizomycotina</taxon>
        <taxon>Dothideomycetes</taxon>
        <taxon>Pleosporomycetidae</taxon>
        <taxon>Venturiales</taxon>
        <taxon>Venturiaceae</taxon>
        <taxon>Venturia</taxon>
    </lineage>
</organism>
<keyword evidence="3" id="KW-1185">Reference proteome</keyword>
<reference evidence="2 3" key="1">
    <citation type="submission" date="2019-04" db="EMBL/GenBank/DDBJ databases">
        <title>High contiguity whole genome sequence and gene annotation resource for two Venturia nashicola isolates.</title>
        <authorList>
            <person name="Prokchorchik M."/>
            <person name="Won K."/>
            <person name="Lee Y."/>
            <person name="Choi E.D."/>
            <person name="Segonzac C."/>
            <person name="Sohn K.H."/>
        </authorList>
    </citation>
    <scope>NUCLEOTIDE SEQUENCE [LARGE SCALE GENOMIC DNA]</scope>
    <source>
        <strain evidence="2 3">PRI2</strain>
    </source>
</reference>
<dbReference type="EMBL" id="SNSC02000001">
    <property type="protein sequence ID" value="TID27406.1"/>
    <property type="molecule type" value="Genomic_DNA"/>
</dbReference>
<name>A0A4Z1PFP0_9PEZI</name>
<protein>
    <submittedName>
        <fullName evidence="2">Uncharacterized protein</fullName>
    </submittedName>
</protein>
<proteinExistence type="predicted"/>
<sequence>MNKTRTPSPREGGDGSWAVPRHTLEATLEATHWRQEPPANDPSPTTHWRKEPPANDPPVPKAERSPSSSAQF</sequence>
<evidence type="ECO:0000256" key="1">
    <source>
        <dbReference type="SAM" id="MobiDB-lite"/>
    </source>
</evidence>
<dbReference type="AlphaFoldDB" id="A0A4Z1PFP0"/>
<comment type="caution">
    <text evidence="2">The sequence shown here is derived from an EMBL/GenBank/DDBJ whole genome shotgun (WGS) entry which is preliminary data.</text>
</comment>
<feature type="region of interest" description="Disordered" evidence="1">
    <location>
        <begin position="1"/>
        <end position="72"/>
    </location>
</feature>
<dbReference type="Proteomes" id="UP000298493">
    <property type="component" value="Unassembled WGS sequence"/>
</dbReference>
<evidence type="ECO:0000313" key="3">
    <source>
        <dbReference type="Proteomes" id="UP000298493"/>
    </source>
</evidence>
<accession>A0A4Z1PFP0</accession>
<evidence type="ECO:0000313" key="2">
    <source>
        <dbReference type="EMBL" id="TID27406.1"/>
    </source>
</evidence>